<dbReference type="AlphaFoldDB" id="A0A388K7Z0"/>
<evidence type="ECO:0000313" key="2">
    <source>
        <dbReference type="EMBL" id="GBG66139.1"/>
    </source>
</evidence>
<evidence type="ECO:0000256" key="1">
    <source>
        <dbReference type="SAM" id="MobiDB-lite"/>
    </source>
</evidence>
<evidence type="ECO:0000313" key="3">
    <source>
        <dbReference type="Proteomes" id="UP000265515"/>
    </source>
</evidence>
<proteinExistence type="predicted"/>
<gene>
    <name evidence="2" type="ORF">CBR_g57021</name>
</gene>
<feature type="region of interest" description="Disordered" evidence="1">
    <location>
        <begin position="1"/>
        <end position="58"/>
    </location>
</feature>
<name>A0A388K7Z0_CHABU</name>
<dbReference type="EMBL" id="BFEA01000070">
    <property type="protein sequence ID" value="GBG66139.1"/>
    <property type="molecule type" value="Genomic_DNA"/>
</dbReference>
<dbReference type="OrthoDB" id="5982876at2759"/>
<comment type="caution">
    <text evidence="2">The sequence shown here is derived from an EMBL/GenBank/DDBJ whole genome shotgun (WGS) entry which is preliminary data.</text>
</comment>
<protein>
    <submittedName>
        <fullName evidence="2">Uncharacterized protein</fullName>
    </submittedName>
</protein>
<dbReference type="Proteomes" id="UP000265515">
    <property type="component" value="Unassembled WGS sequence"/>
</dbReference>
<keyword evidence="3" id="KW-1185">Reference proteome</keyword>
<accession>A0A388K7Z0</accession>
<dbReference type="PANTHER" id="PTHR31751:SF42">
    <property type="entry name" value="PROTEIN CBG10204"/>
    <property type="match status" value="1"/>
</dbReference>
<reference evidence="2 3" key="1">
    <citation type="journal article" date="2018" name="Cell">
        <title>The Chara Genome: Secondary Complexity and Implications for Plant Terrestrialization.</title>
        <authorList>
            <person name="Nishiyama T."/>
            <person name="Sakayama H."/>
            <person name="Vries J.D."/>
            <person name="Buschmann H."/>
            <person name="Saint-Marcoux D."/>
            <person name="Ullrich K.K."/>
            <person name="Haas F.B."/>
            <person name="Vanderstraeten L."/>
            <person name="Becker D."/>
            <person name="Lang D."/>
            <person name="Vosolsobe S."/>
            <person name="Rombauts S."/>
            <person name="Wilhelmsson P.K.I."/>
            <person name="Janitza P."/>
            <person name="Kern R."/>
            <person name="Heyl A."/>
            <person name="Rumpler F."/>
            <person name="Villalobos L.I.A.C."/>
            <person name="Clay J.M."/>
            <person name="Skokan R."/>
            <person name="Toyoda A."/>
            <person name="Suzuki Y."/>
            <person name="Kagoshima H."/>
            <person name="Schijlen E."/>
            <person name="Tajeshwar N."/>
            <person name="Catarino B."/>
            <person name="Hetherington A.J."/>
            <person name="Saltykova A."/>
            <person name="Bonnot C."/>
            <person name="Breuninger H."/>
            <person name="Symeonidi A."/>
            <person name="Radhakrishnan G.V."/>
            <person name="Van Nieuwerburgh F."/>
            <person name="Deforce D."/>
            <person name="Chang C."/>
            <person name="Karol K.G."/>
            <person name="Hedrich R."/>
            <person name="Ulvskov P."/>
            <person name="Glockner G."/>
            <person name="Delwiche C.F."/>
            <person name="Petrasek J."/>
            <person name="Van de Peer Y."/>
            <person name="Friml J."/>
            <person name="Beilby M."/>
            <person name="Dolan L."/>
            <person name="Kohara Y."/>
            <person name="Sugano S."/>
            <person name="Fujiyama A."/>
            <person name="Delaux P.-M."/>
            <person name="Quint M."/>
            <person name="TheiBen G."/>
            <person name="Hagemann M."/>
            <person name="Harholt J."/>
            <person name="Dunand C."/>
            <person name="Zachgo S."/>
            <person name="Langdale J."/>
            <person name="Maumus F."/>
            <person name="Straeten D.V.D."/>
            <person name="Gould S.B."/>
            <person name="Rensing S.A."/>
        </authorList>
    </citation>
    <scope>NUCLEOTIDE SEQUENCE [LARGE SCALE GENOMIC DNA]</scope>
    <source>
        <strain evidence="2 3">S276</strain>
    </source>
</reference>
<dbReference type="PANTHER" id="PTHR31751">
    <property type="entry name" value="SI:CH211-108C17.2-RELATED-RELATED"/>
    <property type="match status" value="1"/>
</dbReference>
<dbReference type="Gramene" id="GBG66139">
    <property type="protein sequence ID" value="GBG66139"/>
    <property type="gene ID" value="CBR_g57021"/>
</dbReference>
<organism evidence="2 3">
    <name type="scientific">Chara braunii</name>
    <name type="common">Braun's stonewort</name>
    <dbReference type="NCBI Taxonomy" id="69332"/>
    <lineage>
        <taxon>Eukaryota</taxon>
        <taxon>Viridiplantae</taxon>
        <taxon>Streptophyta</taxon>
        <taxon>Charophyceae</taxon>
        <taxon>Charales</taxon>
        <taxon>Characeae</taxon>
        <taxon>Chara</taxon>
    </lineage>
</organism>
<sequence length="653" mass="70058">MSPTGGDAVPARSSLIEGSPKGTPDPRQSVDRSPCAARGLLGVSPHSGGAEVRLGKRRHGSVSYATDSVVGPGVTSISPFAGVLGASPRNPATFGGVYGAPLLPSPLLPRRLDYAATIPLAPVWSHAVAPPCPAGGGSLLGDRSDVLRSPPVSCRRVVDEAAGSFAVPPQAPFVAPDSTTPFDDADSSAAVGGTPCSGGNSIVRICVQDACRRRLYALRDAVADLGDQRGPVSDVIDRLLHWSLPTIRAEYGDEVGDVISSSLPSRVCGRDFTLRYMPGNSGVDYGQGGSQGSANGGLGMCSMHKPTFYKFMRTEPGWAEGWNAKVVRQGIKYCELAIDTVMRRGEPVTLMVDGPYDSARGAQHCTVTTMEYETRLIVGVHTLRLKIEGKASNALEVPAVVQLLRGLMDKGLKIRDEGGDVDSLHRDIMLVADHWAGDHLGCVDGREVLCENAGGRIRLPLCSRTDTVYELVLHVLDKQCSTNITPYYVEFRHTSAVETFQGTIIIYAKKSVHFEKSFCARLSIAVIRWNSHCWRDPVGYVAHIAAGTSIHARPGFRRHYGHEAIECWEDRLAASVFGSAYVSDWARELLRHEVCPYGVGPLSRDLFVNGGGHPVKVVDDAASDFDLEAVGENRVFIIGHVEDDAVPACDDWV</sequence>